<evidence type="ECO:0000313" key="5">
    <source>
        <dbReference type="EMBL" id="RLE07025.1"/>
    </source>
</evidence>
<dbReference type="AlphaFoldDB" id="A0A497E1F0"/>
<dbReference type="PROSITE" id="PS50893">
    <property type="entry name" value="ABC_TRANSPORTER_2"/>
    <property type="match status" value="1"/>
</dbReference>
<protein>
    <submittedName>
        <fullName evidence="5">ABC transporter ATP-binding protein</fullName>
    </submittedName>
</protein>
<dbReference type="CDD" id="cd03293">
    <property type="entry name" value="ABC_NrtD_SsuB_transporters"/>
    <property type="match status" value="1"/>
</dbReference>
<dbReference type="Gene3D" id="3.40.50.300">
    <property type="entry name" value="P-loop containing nucleotide triphosphate hydrolases"/>
    <property type="match status" value="1"/>
</dbReference>
<dbReference type="InterPro" id="IPR003439">
    <property type="entry name" value="ABC_transporter-like_ATP-bd"/>
</dbReference>
<proteinExistence type="predicted"/>
<keyword evidence="2" id="KW-0547">Nucleotide-binding</keyword>
<dbReference type="InterPro" id="IPR027417">
    <property type="entry name" value="P-loop_NTPase"/>
</dbReference>
<evidence type="ECO:0000256" key="2">
    <source>
        <dbReference type="ARBA" id="ARBA00022741"/>
    </source>
</evidence>
<dbReference type="InterPro" id="IPR050166">
    <property type="entry name" value="ABC_transporter_ATP-bind"/>
</dbReference>
<keyword evidence="3 5" id="KW-0067">ATP-binding</keyword>
<evidence type="ECO:0000259" key="4">
    <source>
        <dbReference type="PROSITE" id="PS50893"/>
    </source>
</evidence>
<dbReference type="GO" id="GO:0005524">
    <property type="term" value="F:ATP binding"/>
    <property type="evidence" value="ECO:0007669"/>
    <property type="project" value="UniProtKB-KW"/>
</dbReference>
<name>A0A497E1F0_UNCAE</name>
<gene>
    <name evidence="5" type="ORF">DRJ00_08810</name>
</gene>
<evidence type="ECO:0000256" key="1">
    <source>
        <dbReference type="ARBA" id="ARBA00022448"/>
    </source>
</evidence>
<feature type="domain" description="ABC transporter" evidence="4">
    <location>
        <begin position="10"/>
        <end position="241"/>
    </location>
</feature>
<evidence type="ECO:0000313" key="6">
    <source>
        <dbReference type="Proteomes" id="UP000279422"/>
    </source>
</evidence>
<dbReference type="GO" id="GO:0016887">
    <property type="term" value="F:ATP hydrolysis activity"/>
    <property type="evidence" value="ECO:0007669"/>
    <property type="project" value="InterPro"/>
</dbReference>
<organism evidence="5 6">
    <name type="scientific">Aerophobetes bacterium</name>
    <dbReference type="NCBI Taxonomy" id="2030807"/>
    <lineage>
        <taxon>Bacteria</taxon>
        <taxon>Candidatus Aerophobota</taxon>
    </lineage>
</organism>
<dbReference type="Pfam" id="PF00005">
    <property type="entry name" value="ABC_tran"/>
    <property type="match status" value="1"/>
</dbReference>
<dbReference type="EMBL" id="QMPZ01000203">
    <property type="protein sequence ID" value="RLE07025.1"/>
    <property type="molecule type" value="Genomic_DNA"/>
</dbReference>
<dbReference type="SMART" id="SM00382">
    <property type="entry name" value="AAA"/>
    <property type="match status" value="1"/>
</dbReference>
<comment type="caution">
    <text evidence="5">The sequence shown here is derived from an EMBL/GenBank/DDBJ whole genome shotgun (WGS) entry which is preliminary data.</text>
</comment>
<dbReference type="InterPro" id="IPR003593">
    <property type="entry name" value="AAA+_ATPase"/>
</dbReference>
<keyword evidence="1" id="KW-0813">Transport</keyword>
<dbReference type="Proteomes" id="UP000279422">
    <property type="component" value="Unassembled WGS sequence"/>
</dbReference>
<evidence type="ECO:0000256" key="3">
    <source>
        <dbReference type="ARBA" id="ARBA00022840"/>
    </source>
</evidence>
<accession>A0A497E1F0</accession>
<dbReference type="SUPFAM" id="SSF52540">
    <property type="entry name" value="P-loop containing nucleoside triphosphate hydrolases"/>
    <property type="match status" value="1"/>
</dbReference>
<sequence length="264" mass="30145">MSHGKAEVILKAENLSHIYNTSRGNVHALEDVSFEIREGEFVTFLGPSGCGKTTTLKIIIGLIKPTSGKIFLRGKLLESASKDIGVVFQQPNLLPWRTLFKNTLLPVEILKLNFPQYRRRAYELIKLVGLLGFENKYPAELSGGMQQRAAITRALIHNPSILIMDEPFGALDAITREYMNIEILKIWEKTKKTVIFVTHNLAEAVFLSDRIYVMAPNPGRIVGEVDIDLPRPRTLELYGDEKFVYYEQLIRKTFEKYYQIGERN</sequence>
<dbReference type="PANTHER" id="PTHR42788">
    <property type="entry name" value="TAURINE IMPORT ATP-BINDING PROTEIN-RELATED"/>
    <property type="match status" value="1"/>
</dbReference>
<reference evidence="5 6" key="1">
    <citation type="submission" date="2018-06" db="EMBL/GenBank/DDBJ databases">
        <title>Extensive metabolic versatility and redundancy in microbially diverse, dynamic hydrothermal sediments.</title>
        <authorList>
            <person name="Dombrowski N."/>
            <person name="Teske A."/>
            <person name="Baker B.J."/>
        </authorList>
    </citation>
    <scope>NUCLEOTIDE SEQUENCE [LARGE SCALE GENOMIC DNA]</scope>
    <source>
        <strain evidence="5">B47_G16</strain>
    </source>
</reference>
<dbReference type="PANTHER" id="PTHR42788:SF13">
    <property type="entry name" value="ALIPHATIC SULFONATES IMPORT ATP-BINDING PROTEIN SSUB"/>
    <property type="match status" value="1"/>
</dbReference>